<sequence>MSYLNITSLTNIFAPAPSPKTTTYCNLSALHTSLMPSASC</sequence>
<dbReference type="EMBL" id="UZAK01032370">
    <property type="protein sequence ID" value="VDP26536.1"/>
    <property type="molecule type" value="Genomic_DNA"/>
</dbReference>
<keyword evidence="2" id="KW-1185">Reference proteome</keyword>
<organism evidence="3">
    <name type="scientific">Schistosoma curassoni</name>
    <dbReference type="NCBI Taxonomy" id="6186"/>
    <lineage>
        <taxon>Eukaryota</taxon>
        <taxon>Metazoa</taxon>
        <taxon>Spiralia</taxon>
        <taxon>Lophotrochozoa</taxon>
        <taxon>Platyhelminthes</taxon>
        <taxon>Trematoda</taxon>
        <taxon>Digenea</taxon>
        <taxon>Strigeidida</taxon>
        <taxon>Schistosomatoidea</taxon>
        <taxon>Schistosomatidae</taxon>
        <taxon>Schistosoma</taxon>
    </lineage>
</organism>
<reference evidence="3" key="1">
    <citation type="submission" date="2016-06" db="UniProtKB">
        <authorList>
            <consortium name="WormBaseParasite"/>
        </authorList>
    </citation>
    <scope>IDENTIFICATION</scope>
</reference>
<name>A0A183JXR6_9TREM</name>
<proteinExistence type="predicted"/>
<accession>A0A183JXR6</accession>
<evidence type="ECO:0000313" key="3">
    <source>
        <dbReference type="WBParaSite" id="SCUD_0000751401-mRNA-1"/>
    </source>
</evidence>
<reference evidence="1 2" key="2">
    <citation type="submission" date="2018-11" db="EMBL/GenBank/DDBJ databases">
        <authorList>
            <consortium name="Pathogen Informatics"/>
        </authorList>
    </citation>
    <scope>NUCLEOTIDE SEQUENCE [LARGE SCALE GENOMIC DNA]</scope>
    <source>
        <strain evidence="1">Dakar</strain>
        <strain evidence="2">Dakar, Senegal</strain>
    </source>
</reference>
<protein>
    <submittedName>
        <fullName evidence="1 3">Uncharacterized protein</fullName>
    </submittedName>
</protein>
<dbReference type="AlphaFoldDB" id="A0A183JXR6"/>
<dbReference type="WBParaSite" id="SCUD_0000751401-mRNA-1">
    <property type="protein sequence ID" value="SCUD_0000751401-mRNA-1"/>
    <property type="gene ID" value="SCUD_0000751401"/>
</dbReference>
<dbReference type="Proteomes" id="UP000279833">
    <property type="component" value="Unassembled WGS sequence"/>
</dbReference>
<evidence type="ECO:0000313" key="1">
    <source>
        <dbReference type="EMBL" id="VDP26536.1"/>
    </source>
</evidence>
<evidence type="ECO:0000313" key="2">
    <source>
        <dbReference type="Proteomes" id="UP000279833"/>
    </source>
</evidence>
<gene>
    <name evidence="1" type="ORF">SCUD_LOCUS7514</name>
</gene>